<dbReference type="GO" id="GO:0005524">
    <property type="term" value="F:ATP binding"/>
    <property type="evidence" value="ECO:0007669"/>
    <property type="project" value="UniProtKB-KW"/>
</dbReference>
<dbReference type="AlphaFoldDB" id="A0A9W3A036"/>
<name>A0A9W3A036_BIOGL</name>
<accession>A0A9W3A036</accession>
<comment type="similarity">
    <text evidence="2">Belongs to the protein kinase superfamily. ADCK protein kinase family.</text>
</comment>
<evidence type="ECO:0000313" key="8">
    <source>
        <dbReference type="RefSeq" id="XP_055880564.1"/>
    </source>
</evidence>
<evidence type="ECO:0000313" key="7">
    <source>
        <dbReference type="Proteomes" id="UP001165740"/>
    </source>
</evidence>
<dbReference type="OrthoDB" id="201153at2759"/>
<feature type="domain" description="ABC1 atypical kinase-like" evidence="6">
    <location>
        <begin position="327"/>
        <end position="564"/>
    </location>
</feature>
<dbReference type="GO" id="GO:0006744">
    <property type="term" value="P:ubiquinone biosynthetic process"/>
    <property type="evidence" value="ECO:0007669"/>
    <property type="project" value="TreeGrafter"/>
</dbReference>
<dbReference type="GeneID" id="106061379"/>
<dbReference type="InterPro" id="IPR034646">
    <property type="entry name" value="ADCK3_dom"/>
</dbReference>
<evidence type="ECO:0000256" key="1">
    <source>
        <dbReference type="ARBA" id="ARBA00004749"/>
    </source>
</evidence>
<dbReference type="GO" id="GO:0016740">
    <property type="term" value="F:transferase activity"/>
    <property type="evidence" value="ECO:0007669"/>
    <property type="project" value="UniProtKB-KW"/>
</dbReference>
<dbReference type="CDD" id="cd13970">
    <property type="entry name" value="ABC1_ADCK3"/>
    <property type="match status" value="1"/>
</dbReference>
<proteinExistence type="inferred from homology"/>
<dbReference type="InterPro" id="IPR004147">
    <property type="entry name" value="ABC1_dom"/>
</dbReference>
<dbReference type="InterPro" id="IPR011009">
    <property type="entry name" value="Kinase-like_dom_sf"/>
</dbReference>
<gene>
    <name evidence="8" type="primary">LOC106061379</name>
</gene>
<dbReference type="PANTHER" id="PTHR43851">
    <property type="match status" value="1"/>
</dbReference>
<keyword evidence="7" id="KW-1185">Reference proteome</keyword>
<sequence length="676" mass="76133">MNSSSIFLKKMSRRTDLTGLVRGLEHVLREIVDLKGGDVNRIWHNSSLREVAKDVGIKAESKLEATVNKGTLEELFQQKTSQLSQVIHQVKQEASTLGSKLLNQTKLNGSLNQSNYDGSDHNFKNLEHFKSANETKAQQISQPISTSQNEAVFPIQPASSMTFTESLSHETEIFPATSHQTTSAGSMALDKQPSNVLTSAKTKLRDSVVKPTKAFEILKPQQLSDRAKERRVPASRLSRLMNYGNLAAGLGVGALAEVTKRSLGLKSEISTPKSVMDSSIFLTEANAERIVNTLCRVRGAALKLGQMLSIQDNSFINPQLQSIFERVRQSADFMPAWQMKKTLTKTLGDNWREKLLEFDEKPFAAASIGQVHRGKLLDGREVAMKIQYPGVGDSIDSDINNLMAVMKVWKILPEGLYVDAVVASARRELSWEVDYIREAECCKRFRNLLKDDPFLYVPEVVDELSDKFVLTTELIEGFPVDQCFDLDQEIRNKIANAILKLCLTELFEWRFMQTDPNWSNFFYSPQNDKLVLLDFGASREFSKKFVDKYILVIKAAADGNRKEVLLRSRDLGFLTGYETKVMEDAHCDAVAILGEAFSVDVFDFGQQSVTARVQSLIPVMMKHRLTPPPEETYSLHRKMSGAFLLCAKLKAQVNCKSLFDKIWKNYQFENSNDLQL</sequence>
<keyword evidence="5" id="KW-0067">ATP-binding</keyword>
<evidence type="ECO:0000256" key="3">
    <source>
        <dbReference type="ARBA" id="ARBA00022679"/>
    </source>
</evidence>
<dbReference type="OMA" id="CEYWERR"/>
<comment type="pathway">
    <text evidence="1">Cofactor biosynthesis; ubiquinone biosynthesis.</text>
</comment>
<protein>
    <submittedName>
        <fullName evidence="8">Atypical kinase COQ8B, mitochondrial-like isoform X1</fullName>
    </submittedName>
</protein>
<reference evidence="8" key="1">
    <citation type="submission" date="2025-08" db="UniProtKB">
        <authorList>
            <consortium name="RefSeq"/>
        </authorList>
    </citation>
    <scope>IDENTIFICATION</scope>
</reference>
<dbReference type="PANTHER" id="PTHR43851:SF3">
    <property type="entry name" value="COENZYME Q8"/>
    <property type="match status" value="1"/>
</dbReference>
<keyword evidence="3" id="KW-0808">Transferase</keyword>
<evidence type="ECO:0000259" key="6">
    <source>
        <dbReference type="Pfam" id="PF03109"/>
    </source>
</evidence>
<evidence type="ECO:0000256" key="2">
    <source>
        <dbReference type="ARBA" id="ARBA00009670"/>
    </source>
</evidence>
<organism evidence="7 8">
    <name type="scientific">Biomphalaria glabrata</name>
    <name type="common">Bloodfluke planorb</name>
    <name type="synonym">Freshwater snail</name>
    <dbReference type="NCBI Taxonomy" id="6526"/>
    <lineage>
        <taxon>Eukaryota</taxon>
        <taxon>Metazoa</taxon>
        <taxon>Spiralia</taxon>
        <taxon>Lophotrochozoa</taxon>
        <taxon>Mollusca</taxon>
        <taxon>Gastropoda</taxon>
        <taxon>Heterobranchia</taxon>
        <taxon>Euthyneura</taxon>
        <taxon>Panpulmonata</taxon>
        <taxon>Hygrophila</taxon>
        <taxon>Lymnaeoidea</taxon>
        <taxon>Planorbidae</taxon>
        <taxon>Biomphalaria</taxon>
    </lineage>
</organism>
<dbReference type="Proteomes" id="UP001165740">
    <property type="component" value="Chromosome 3"/>
</dbReference>
<dbReference type="InterPro" id="IPR051409">
    <property type="entry name" value="Atypical_kinase_ADCK"/>
</dbReference>
<dbReference type="SUPFAM" id="SSF56112">
    <property type="entry name" value="Protein kinase-like (PK-like)"/>
    <property type="match status" value="1"/>
</dbReference>
<evidence type="ECO:0000256" key="5">
    <source>
        <dbReference type="ARBA" id="ARBA00022840"/>
    </source>
</evidence>
<keyword evidence="4" id="KW-0547">Nucleotide-binding</keyword>
<dbReference type="RefSeq" id="XP_055880564.1">
    <property type="nucleotide sequence ID" value="XM_056024589.1"/>
</dbReference>
<dbReference type="Pfam" id="PF03109">
    <property type="entry name" value="ABC1"/>
    <property type="match status" value="1"/>
</dbReference>
<evidence type="ECO:0000256" key="4">
    <source>
        <dbReference type="ARBA" id="ARBA00022741"/>
    </source>
</evidence>